<protein>
    <recommendedName>
        <fullName evidence="5">FecR protein domain-containing protein</fullName>
    </recommendedName>
</protein>
<feature type="compositionally biased region" description="Basic and acidic residues" evidence="1">
    <location>
        <begin position="455"/>
        <end position="472"/>
    </location>
</feature>
<dbReference type="InterPro" id="IPR046535">
    <property type="entry name" value="DUF6600"/>
</dbReference>
<dbReference type="Pfam" id="PF20245">
    <property type="entry name" value="DUF6600"/>
    <property type="match status" value="1"/>
</dbReference>
<dbReference type="RefSeq" id="WP_230550063.1">
    <property type="nucleotide sequence ID" value="NZ_JAJISD010000002.1"/>
</dbReference>
<feature type="compositionally biased region" description="Low complexity" evidence="1">
    <location>
        <begin position="765"/>
        <end position="790"/>
    </location>
</feature>
<proteinExistence type="predicted"/>
<dbReference type="EMBL" id="JAJISD010000002">
    <property type="protein sequence ID" value="MCC8428858.1"/>
    <property type="molecule type" value="Genomic_DNA"/>
</dbReference>
<feature type="compositionally biased region" description="Basic and acidic residues" evidence="1">
    <location>
        <begin position="633"/>
        <end position="644"/>
    </location>
</feature>
<feature type="compositionally biased region" description="Basic and acidic residues" evidence="1">
    <location>
        <begin position="654"/>
        <end position="664"/>
    </location>
</feature>
<reference evidence="3 4" key="1">
    <citation type="submission" date="2021-11" db="EMBL/GenBank/DDBJ databases">
        <authorList>
            <person name="Lee D.-H."/>
            <person name="Kim S.-B."/>
        </authorList>
    </citation>
    <scope>NUCLEOTIDE SEQUENCE [LARGE SCALE GENOMIC DNA]</scope>
    <source>
        <strain evidence="3 4">KCTC 52223</strain>
    </source>
</reference>
<feature type="chain" id="PRO_5045247388" description="FecR protein domain-containing protein" evidence="2">
    <location>
        <begin position="26"/>
        <end position="801"/>
    </location>
</feature>
<sequence length="801" mass="85437">MGEAFGRTTLKLLAGFIGASLVTVAATAQTQGEPPGQVGRLAFVDGTVSFHDDEQSGWTKAVVNTPLTSGDAIWTEPNARSEVSVAGTRIRMDGSTELDMSQIDDSQVRLQLAQGRIDVKTFAMDATQPYEIVTPRGTITLQQQGDYYVEAGSTQDPTRLGVRSGAAQIQGLNGQVLAVRAGEVGEVSGDGSSLQLKAIHAAPPAPAASWAARDRQVVYDQQPQYVPAGMTGYEDLNAYGNWVNDGSYGQVWVPRSTPAGWAPYRTGHWSYVKPWGWTWIDEQPWGFAPYHYGRWANSNNRWVWVPPQREQRPVYAPALVAFVGGLELAAQLGNQGRNAGPVGWFPLGPREAYVPPYSTNRDYYQRINRSAQIQDRDLNDRWERAQRREAFVAGRNSALANQRFATVVPSQTFVRSQPVQRAALTVTADQMAKAAVAPVSAPPAPTASFAATADTKADAKTATKPDDAKAPADPKAAAARNAAEPRGKTGDSKAGDVGVTKTTVADMPTLAKPVAADQQKKAAAPGPKIASRDAKPGADTQAKTAESPDVKTVKPATPPLQPRRGAAPPALKETKAAPEPARQENAGKPAVNQPKEAAPAPPKPALASPEPSPAKRDEGKPSEPKQAAPAAEKPAEKPSEKPAEKQTAPQSRPDPGKQDDRKQAAPDQQKPSAAPQPRSEEPKQAAPAPKPAAVPQPRQEEPRQAAPQPAPKPEAAPRPEAPRQAAPQPKAEPAPPPQQAQPPRPQQPAPQPPQQQAPKDKETRAPQQQPQQIAQPPKAEPQSQQQPQRGNNGGGTKKDKD</sequence>
<keyword evidence="4" id="KW-1185">Reference proteome</keyword>
<evidence type="ECO:0000256" key="1">
    <source>
        <dbReference type="SAM" id="MobiDB-lite"/>
    </source>
</evidence>
<accession>A0ABS8KS09</accession>
<feature type="region of interest" description="Disordered" evidence="1">
    <location>
        <begin position="437"/>
        <end position="801"/>
    </location>
</feature>
<feature type="compositionally biased region" description="Pro residues" evidence="1">
    <location>
        <begin position="730"/>
        <end position="755"/>
    </location>
</feature>
<feature type="compositionally biased region" description="Basic and acidic residues" evidence="1">
    <location>
        <begin position="613"/>
        <end position="623"/>
    </location>
</feature>
<feature type="signal peptide" evidence="2">
    <location>
        <begin position="1"/>
        <end position="25"/>
    </location>
</feature>
<name>A0ABS8KS09_9HYPH</name>
<organism evidence="3 4">
    <name type="scientific">Reyranella aquatilis</name>
    <dbReference type="NCBI Taxonomy" id="2035356"/>
    <lineage>
        <taxon>Bacteria</taxon>
        <taxon>Pseudomonadati</taxon>
        <taxon>Pseudomonadota</taxon>
        <taxon>Alphaproteobacteria</taxon>
        <taxon>Hyphomicrobiales</taxon>
        <taxon>Reyranellaceae</taxon>
        <taxon>Reyranella</taxon>
    </lineage>
</organism>
<dbReference type="Proteomes" id="UP001198862">
    <property type="component" value="Unassembled WGS sequence"/>
</dbReference>
<comment type="caution">
    <text evidence="3">The sequence shown here is derived from an EMBL/GenBank/DDBJ whole genome shotgun (WGS) entry which is preliminary data.</text>
</comment>
<feature type="compositionally biased region" description="Basic and acidic residues" evidence="1">
    <location>
        <begin position="483"/>
        <end position="494"/>
    </location>
</feature>
<gene>
    <name evidence="3" type="ORF">LJ725_07780</name>
</gene>
<keyword evidence="2" id="KW-0732">Signal</keyword>
<evidence type="ECO:0000256" key="2">
    <source>
        <dbReference type="SAM" id="SignalP"/>
    </source>
</evidence>
<dbReference type="PANTHER" id="PTHR38731">
    <property type="entry name" value="LIPL45-RELATED LIPOPROTEIN-RELATED"/>
    <property type="match status" value="1"/>
</dbReference>
<evidence type="ECO:0008006" key="5">
    <source>
        <dbReference type="Google" id="ProtNLM"/>
    </source>
</evidence>
<evidence type="ECO:0000313" key="3">
    <source>
        <dbReference type="EMBL" id="MCC8428858.1"/>
    </source>
</evidence>
<evidence type="ECO:0000313" key="4">
    <source>
        <dbReference type="Proteomes" id="UP001198862"/>
    </source>
</evidence>